<dbReference type="AlphaFoldDB" id="A0AA36EDD5"/>
<dbReference type="InterPro" id="IPR013094">
    <property type="entry name" value="AB_hydrolase_3"/>
</dbReference>
<dbReference type="EMBL" id="OX465083">
    <property type="protein sequence ID" value="CAI9292074.1"/>
    <property type="molecule type" value="Genomic_DNA"/>
</dbReference>
<dbReference type="Gene3D" id="3.40.50.1820">
    <property type="entry name" value="alpha/beta hydrolase"/>
    <property type="match status" value="1"/>
</dbReference>
<dbReference type="Proteomes" id="UP001177003">
    <property type="component" value="Chromosome 7"/>
</dbReference>
<keyword evidence="4" id="KW-1185">Reference proteome</keyword>
<comment type="similarity">
    <text evidence="1">Belongs to the 'GDXG' lipolytic enzyme family.</text>
</comment>
<dbReference type="SUPFAM" id="SSF53474">
    <property type="entry name" value="alpha/beta-Hydrolases"/>
    <property type="match status" value="1"/>
</dbReference>
<protein>
    <recommendedName>
        <fullName evidence="2">Alpha/beta hydrolase fold-3 domain-containing protein</fullName>
    </recommendedName>
</protein>
<evidence type="ECO:0000259" key="2">
    <source>
        <dbReference type="Pfam" id="PF07859"/>
    </source>
</evidence>
<proteinExistence type="inferred from homology"/>
<dbReference type="PANTHER" id="PTHR23024">
    <property type="entry name" value="ARYLACETAMIDE DEACETYLASE"/>
    <property type="match status" value="1"/>
</dbReference>
<dbReference type="PANTHER" id="PTHR23024:SF527">
    <property type="entry name" value="CARBOXYLESTERASE 11-RELATED"/>
    <property type="match status" value="1"/>
</dbReference>
<dbReference type="Pfam" id="PF07859">
    <property type="entry name" value="Abhydrolase_3"/>
    <property type="match status" value="1"/>
</dbReference>
<evidence type="ECO:0000313" key="4">
    <source>
        <dbReference type="Proteomes" id="UP001177003"/>
    </source>
</evidence>
<feature type="domain" description="Alpha/beta hydrolase fold-3" evidence="2">
    <location>
        <begin position="24"/>
        <end position="208"/>
    </location>
</feature>
<reference evidence="3" key="1">
    <citation type="submission" date="2023-04" db="EMBL/GenBank/DDBJ databases">
        <authorList>
            <person name="Vijverberg K."/>
            <person name="Xiong W."/>
            <person name="Schranz E."/>
        </authorList>
    </citation>
    <scope>NUCLEOTIDE SEQUENCE</scope>
</reference>
<evidence type="ECO:0000256" key="1">
    <source>
        <dbReference type="ARBA" id="ARBA00010515"/>
    </source>
</evidence>
<organism evidence="3 4">
    <name type="scientific">Lactuca saligna</name>
    <name type="common">Willowleaf lettuce</name>
    <dbReference type="NCBI Taxonomy" id="75948"/>
    <lineage>
        <taxon>Eukaryota</taxon>
        <taxon>Viridiplantae</taxon>
        <taxon>Streptophyta</taxon>
        <taxon>Embryophyta</taxon>
        <taxon>Tracheophyta</taxon>
        <taxon>Spermatophyta</taxon>
        <taxon>Magnoliopsida</taxon>
        <taxon>eudicotyledons</taxon>
        <taxon>Gunneridae</taxon>
        <taxon>Pentapetalae</taxon>
        <taxon>asterids</taxon>
        <taxon>campanulids</taxon>
        <taxon>Asterales</taxon>
        <taxon>Asteraceae</taxon>
        <taxon>Cichorioideae</taxon>
        <taxon>Cichorieae</taxon>
        <taxon>Lactucinae</taxon>
        <taxon>Lactuca</taxon>
    </lineage>
</organism>
<sequence>MHHWRSQHHSQRLPKTMLLAKSRRRIVKACDTIVVVVGYRLAPKIKYHVVFEDDVEALSYLAKQANLAECTISGRVNLRRRQIVNGFGSFMIKPWIVAHVDLSRYVLLGVSCSSNIANYVTQKAVEPGNLLDPLRVVAQVLIYHFVIGNTPTKSEIKLGNSYLYDRSMAMFAWKLFLSDDQFNSDHTAANPLMKATRIPLQQMPPTLTKQEREPLVANLLQHSPLKIPRSGAVFVLLEFLSLNKRLFVALLRSKICSHHHLLIRVFSTERYY</sequence>
<accession>A0AA36EDD5</accession>
<gene>
    <name evidence="3" type="ORF">LSALG_LOCUS31172</name>
</gene>
<dbReference type="InterPro" id="IPR029058">
    <property type="entry name" value="AB_hydrolase_fold"/>
</dbReference>
<evidence type="ECO:0000313" key="3">
    <source>
        <dbReference type="EMBL" id="CAI9292074.1"/>
    </source>
</evidence>
<name>A0AA36EDD5_LACSI</name>
<dbReference type="InterPro" id="IPR050466">
    <property type="entry name" value="Carboxylest/Gibb_receptor"/>
</dbReference>
<dbReference type="GO" id="GO:0016787">
    <property type="term" value="F:hydrolase activity"/>
    <property type="evidence" value="ECO:0007669"/>
    <property type="project" value="InterPro"/>
</dbReference>